<dbReference type="AlphaFoldDB" id="A0A9W8MZQ3"/>
<feature type="region of interest" description="Disordered" evidence="1">
    <location>
        <begin position="1"/>
        <end position="48"/>
    </location>
</feature>
<reference evidence="3" key="1">
    <citation type="submission" date="2022-07" db="EMBL/GenBank/DDBJ databases">
        <title>Genome Sequence of Agrocybe chaxingu.</title>
        <authorList>
            <person name="Buettner E."/>
        </authorList>
    </citation>
    <scope>NUCLEOTIDE SEQUENCE</scope>
    <source>
        <strain evidence="3">MP-N11</strain>
    </source>
</reference>
<evidence type="ECO:0000313" key="4">
    <source>
        <dbReference type="Proteomes" id="UP001148786"/>
    </source>
</evidence>
<dbReference type="SUPFAM" id="SSF56112">
    <property type="entry name" value="Protein kinase-like (PK-like)"/>
    <property type="match status" value="1"/>
</dbReference>
<dbReference type="InterPro" id="IPR000719">
    <property type="entry name" value="Prot_kinase_dom"/>
</dbReference>
<dbReference type="Gene3D" id="1.10.510.10">
    <property type="entry name" value="Transferase(Phosphotransferase) domain 1"/>
    <property type="match status" value="1"/>
</dbReference>
<feature type="compositionally biased region" description="Basic residues" evidence="1">
    <location>
        <begin position="355"/>
        <end position="380"/>
    </location>
</feature>
<dbReference type="GO" id="GO:0004672">
    <property type="term" value="F:protein kinase activity"/>
    <property type="evidence" value="ECO:0007669"/>
    <property type="project" value="InterPro"/>
</dbReference>
<feature type="domain" description="Protein kinase" evidence="2">
    <location>
        <begin position="539"/>
        <end position="744"/>
    </location>
</feature>
<organism evidence="3 4">
    <name type="scientific">Agrocybe chaxingu</name>
    <dbReference type="NCBI Taxonomy" id="84603"/>
    <lineage>
        <taxon>Eukaryota</taxon>
        <taxon>Fungi</taxon>
        <taxon>Dikarya</taxon>
        <taxon>Basidiomycota</taxon>
        <taxon>Agaricomycotina</taxon>
        <taxon>Agaricomycetes</taxon>
        <taxon>Agaricomycetidae</taxon>
        <taxon>Agaricales</taxon>
        <taxon>Agaricineae</taxon>
        <taxon>Strophariaceae</taxon>
        <taxon>Agrocybe</taxon>
    </lineage>
</organism>
<feature type="compositionally biased region" description="Low complexity" evidence="1">
    <location>
        <begin position="23"/>
        <end position="41"/>
    </location>
</feature>
<evidence type="ECO:0000259" key="2">
    <source>
        <dbReference type="PROSITE" id="PS50011"/>
    </source>
</evidence>
<proteinExistence type="predicted"/>
<evidence type="ECO:0000313" key="3">
    <source>
        <dbReference type="EMBL" id="KAJ3515652.1"/>
    </source>
</evidence>
<comment type="caution">
    <text evidence="3">The sequence shown here is derived from an EMBL/GenBank/DDBJ whole genome shotgun (WGS) entry which is preliminary data.</text>
</comment>
<gene>
    <name evidence="3" type="ORF">NLJ89_g1620</name>
</gene>
<dbReference type="Gene3D" id="3.30.200.20">
    <property type="entry name" value="Phosphorylase Kinase, domain 1"/>
    <property type="match status" value="1"/>
</dbReference>
<dbReference type="EMBL" id="JANKHO010000086">
    <property type="protein sequence ID" value="KAJ3515652.1"/>
    <property type="molecule type" value="Genomic_DNA"/>
</dbReference>
<feature type="region of interest" description="Disordered" evidence="1">
    <location>
        <begin position="298"/>
        <end position="383"/>
    </location>
</feature>
<dbReference type="OrthoDB" id="2931579at2759"/>
<dbReference type="InterPro" id="IPR011009">
    <property type="entry name" value="Kinase-like_dom_sf"/>
</dbReference>
<sequence>MAQGPDNLDSPRAKRQFTVAFADSPTPRRTPDTTPETSESRGTPAMSSNEALQAFMDWKTTRLIKSTSHTPSTGTRQPKYYDMHLAPPLRLERIVVLPDLPELISGVCDKYLENFDASPIPLATFPKYKEQGDERGKIRKISNEKTLQARYAEESGQWCPMVASALAFNLKSWNEDIFKFTLKASTQQAHAKADGFMHIQDQQLGPEVSRKVDLIRKHNLNHPVIWEFKSLTVGDFRRMRALTRIEGQFHWQTCNILDKHKLKCGHKDHAKGNRYSVTGRLKTSPDATCTERLLAGSKHFSADEGSPNAFRGGVDDDLEDSSDDEAECSGSDHSDDGEWEDVETVTPRHASSSIRKSKTRSNAVQKRKQPAKHKSKKSSKRRDAYAAIQQGWTQAVINDATIIVFNAGKYEIHGIRHRTRKTLYLSSVIEVETETNPAHGKLHTALYLAGYEDALDRACQLEEISRASVNDQPLLFKLAVTDTGLPNVEGIQDHWSEMQIREIMVKQLCSSSDVHINLPSDLSPIGSPEYRPLKAITDAKASVSKGEGLVFEVAKCLQGKVWAVSLTQSIATQEDMTAVPVHYSTPFVMKFAQSDQELDTLKQEYDIYRTLASEPVAPYICQAHGLFDWSHEGSMLWGLLLDCGGDTLKTLTKKERTTQAFKENMAQFEKALTALHASGYQHNNLNHDHILMNESGHVFFVSLGQCRKVDSLPSTSAITGPSPMQKEKNTLSQMIVAARKKYVD</sequence>
<dbReference type="GO" id="GO:0005524">
    <property type="term" value="F:ATP binding"/>
    <property type="evidence" value="ECO:0007669"/>
    <property type="project" value="InterPro"/>
</dbReference>
<protein>
    <recommendedName>
        <fullName evidence="2">Protein kinase domain-containing protein</fullName>
    </recommendedName>
</protein>
<feature type="compositionally biased region" description="Acidic residues" evidence="1">
    <location>
        <begin position="315"/>
        <end position="327"/>
    </location>
</feature>
<dbReference type="Proteomes" id="UP001148786">
    <property type="component" value="Unassembled WGS sequence"/>
</dbReference>
<dbReference type="PROSITE" id="PS50011">
    <property type="entry name" value="PROTEIN_KINASE_DOM"/>
    <property type="match status" value="1"/>
</dbReference>
<accession>A0A9W8MZQ3</accession>
<name>A0A9W8MZQ3_9AGAR</name>
<evidence type="ECO:0000256" key="1">
    <source>
        <dbReference type="SAM" id="MobiDB-lite"/>
    </source>
</evidence>
<keyword evidence="4" id="KW-1185">Reference proteome</keyword>